<dbReference type="Gene3D" id="3.40.50.150">
    <property type="entry name" value="Vaccinia Virus protein VP39"/>
    <property type="match status" value="1"/>
</dbReference>
<dbReference type="Proteomes" id="UP000585721">
    <property type="component" value="Unassembled WGS sequence"/>
</dbReference>
<dbReference type="GO" id="GO:0032259">
    <property type="term" value="P:methylation"/>
    <property type="evidence" value="ECO:0007669"/>
    <property type="project" value="UniProtKB-KW"/>
</dbReference>
<dbReference type="Pfam" id="PF08241">
    <property type="entry name" value="Methyltransf_11"/>
    <property type="match status" value="1"/>
</dbReference>
<comment type="catalytic activity">
    <reaction evidence="4">
        <text>5-carboxymethoxyuridine(34) in tRNA + S-adenosyl-L-methionine = 5-methoxycarbonylmethoxyuridine(34) in tRNA + S-adenosyl-L-homocysteine</text>
        <dbReference type="Rhea" id="RHEA:54080"/>
        <dbReference type="Rhea" id="RHEA-COMP:13383"/>
        <dbReference type="Rhea" id="RHEA-COMP:13781"/>
        <dbReference type="ChEBI" id="CHEBI:57856"/>
        <dbReference type="ChEBI" id="CHEBI:59789"/>
        <dbReference type="ChEBI" id="CHEBI:136879"/>
        <dbReference type="ChEBI" id="CHEBI:138053"/>
    </reaction>
</comment>
<evidence type="ECO:0000256" key="3">
    <source>
        <dbReference type="ARBA" id="ARBA00022691"/>
    </source>
</evidence>
<name>A0A841G9E8_9GAMM</name>
<feature type="binding site" evidence="4">
    <location>
        <position position="26"/>
    </location>
    <ligand>
        <name>S-adenosyl-L-methionine</name>
        <dbReference type="ChEBI" id="CHEBI:59789"/>
    </ligand>
</feature>
<dbReference type="AlphaFoldDB" id="A0A841G9E8"/>
<keyword evidence="4" id="KW-0819">tRNA processing</keyword>
<feature type="binding site" evidence="4">
    <location>
        <position position="119"/>
    </location>
    <ligand>
        <name>S-adenosyl-L-methionine</name>
        <dbReference type="ChEBI" id="CHEBI:59789"/>
    </ligand>
</feature>
<dbReference type="PANTHER" id="PTHR43464">
    <property type="entry name" value="METHYLTRANSFERASE"/>
    <property type="match status" value="1"/>
</dbReference>
<dbReference type="InterPro" id="IPR013216">
    <property type="entry name" value="Methyltransf_11"/>
</dbReference>
<organism evidence="6 7">
    <name type="scientific">Tolumonas osonensis</name>
    <dbReference type="NCBI Taxonomy" id="675874"/>
    <lineage>
        <taxon>Bacteria</taxon>
        <taxon>Pseudomonadati</taxon>
        <taxon>Pseudomonadota</taxon>
        <taxon>Gammaproteobacteria</taxon>
        <taxon>Aeromonadales</taxon>
        <taxon>Aeromonadaceae</taxon>
        <taxon>Tolumonas</taxon>
    </lineage>
</organism>
<comment type="caution">
    <text evidence="6">The sequence shown here is derived from an EMBL/GenBank/DDBJ whole genome shotgun (WGS) entry which is preliminary data.</text>
</comment>
<keyword evidence="2 4" id="KW-0808">Transferase</keyword>
<dbReference type="RefSeq" id="WP_188026413.1">
    <property type="nucleotide sequence ID" value="NZ_JACHGR010000005.1"/>
</dbReference>
<dbReference type="GO" id="GO:0006400">
    <property type="term" value="P:tRNA modification"/>
    <property type="evidence" value="ECO:0007669"/>
    <property type="project" value="UniProtKB-UniRule"/>
</dbReference>
<evidence type="ECO:0000313" key="6">
    <source>
        <dbReference type="EMBL" id="MBB6055658.1"/>
    </source>
</evidence>
<proteinExistence type="inferred from homology"/>
<protein>
    <recommendedName>
        <fullName evidence="4">tRNA 5-carboxymethoxyuridine methyltransferase</fullName>
        <ecNumber evidence="4">2.1.1.-</ecNumber>
    </recommendedName>
    <alternativeName>
        <fullName evidence="4">cmo5U methyltransferase</fullName>
    </alternativeName>
</protein>
<comment type="similarity">
    <text evidence="4">Belongs to the class I-like SAM-binding methyltransferase superfamily. CmoM family.</text>
</comment>
<comment type="caution">
    <text evidence="4">Lacks conserved residue(s) required for the propagation of feature annotation.</text>
</comment>
<keyword evidence="3 4" id="KW-0949">S-adenosyl-L-methionine</keyword>
<feature type="binding site" evidence="4">
    <location>
        <position position="73"/>
    </location>
    <ligand>
        <name>S-adenosyl-L-methionine</name>
        <dbReference type="ChEBI" id="CHEBI:59789"/>
    </ligand>
</feature>
<sequence>MSDHSFDGLSEKFAQNIYATSKGKIRTAVVWRDLEQGLAHLGDRPLRILDAGGGFGFFAQKLAALGHDVTLCDLSADMLALAKEQVAEKGLTERIRLVHCSIQDLPIHVHGSFDLVLCHAVVEWLANPKETLAGLLNYLKPGGLFSLLFYNRDALLFQSLVVGNFDYIRAGLVKKRQQKLTPTNPQKPADVYQWLEEWKMPLLCRSGVRVIHDYMRHKEDQHKKFSDLLEMELRYCQQEPFVHLGRYMHLLASKPCQ</sequence>
<accession>A0A841G9E8</accession>
<dbReference type="EC" id="2.1.1.-" evidence="4"/>
<dbReference type="SUPFAM" id="SSF53335">
    <property type="entry name" value="S-adenosyl-L-methionine-dependent methyltransferases"/>
    <property type="match status" value="1"/>
</dbReference>
<dbReference type="InterPro" id="IPR029063">
    <property type="entry name" value="SAM-dependent_MTases_sf"/>
</dbReference>
<dbReference type="CDD" id="cd02440">
    <property type="entry name" value="AdoMet_MTases"/>
    <property type="match status" value="1"/>
</dbReference>
<evidence type="ECO:0000256" key="4">
    <source>
        <dbReference type="HAMAP-Rule" id="MF_02057"/>
    </source>
</evidence>
<keyword evidence="1 4" id="KW-0489">Methyltransferase</keyword>
<gene>
    <name evidence="4" type="primary">cmoM</name>
    <name evidence="6" type="ORF">HNR75_001576</name>
</gene>
<dbReference type="EMBL" id="JACHGR010000005">
    <property type="protein sequence ID" value="MBB6055658.1"/>
    <property type="molecule type" value="Genomic_DNA"/>
</dbReference>
<dbReference type="PANTHER" id="PTHR43464:SF19">
    <property type="entry name" value="UBIQUINONE BIOSYNTHESIS O-METHYLTRANSFERASE, MITOCHONDRIAL"/>
    <property type="match status" value="1"/>
</dbReference>
<dbReference type="GO" id="GO:0008757">
    <property type="term" value="F:S-adenosylmethionine-dependent methyltransferase activity"/>
    <property type="evidence" value="ECO:0007669"/>
    <property type="project" value="InterPro"/>
</dbReference>
<comment type="function">
    <text evidence="4">Catalyzes the methylation of 5-carboxymethoxyuridine (cmo5U) to form 5-methoxycarbonylmethoxyuridine (mcmo5U) at position 34 in tRNAs.</text>
</comment>
<evidence type="ECO:0000256" key="2">
    <source>
        <dbReference type="ARBA" id="ARBA00022679"/>
    </source>
</evidence>
<evidence type="ECO:0000259" key="5">
    <source>
        <dbReference type="Pfam" id="PF08241"/>
    </source>
</evidence>
<dbReference type="HAMAP" id="MF_02057">
    <property type="entry name" value="tRNA_methyltr_CmoM"/>
    <property type="match status" value="1"/>
</dbReference>
<evidence type="ECO:0000313" key="7">
    <source>
        <dbReference type="Proteomes" id="UP000585721"/>
    </source>
</evidence>
<keyword evidence="7" id="KW-1185">Reference proteome</keyword>
<evidence type="ECO:0000256" key="1">
    <source>
        <dbReference type="ARBA" id="ARBA00022603"/>
    </source>
</evidence>
<feature type="domain" description="Methyltransferase type 11" evidence="5">
    <location>
        <begin position="49"/>
        <end position="146"/>
    </location>
</feature>
<dbReference type="InterPro" id="IPR033664">
    <property type="entry name" value="Cmo5U_methylTrfase"/>
</dbReference>
<feature type="binding site" evidence="4">
    <location>
        <begin position="52"/>
        <end position="53"/>
    </location>
    <ligand>
        <name>S-adenosyl-L-methionine</name>
        <dbReference type="ChEBI" id="CHEBI:59789"/>
    </ligand>
</feature>
<dbReference type="GO" id="GO:0097697">
    <property type="term" value="F:tRNA (5-carboxymethoxyuridine(34)-5-O)-methyltransferase activity"/>
    <property type="evidence" value="ECO:0007669"/>
    <property type="project" value="UniProtKB-UniRule"/>
</dbReference>
<reference evidence="6 7" key="1">
    <citation type="submission" date="2020-08" db="EMBL/GenBank/DDBJ databases">
        <title>Genomic Encyclopedia of Type Strains, Phase IV (KMG-IV): sequencing the most valuable type-strain genomes for metagenomic binning, comparative biology and taxonomic classification.</title>
        <authorList>
            <person name="Goeker M."/>
        </authorList>
    </citation>
    <scope>NUCLEOTIDE SEQUENCE [LARGE SCALE GENOMIC DNA]</scope>
    <source>
        <strain evidence="6 7">DSM 22975</strain>
    </source>
</reference>